<sequence length="15" mass="1896">MLKLWLRIKLLRKAL</sequence>
<name>A0A2P2Q2Y8_RHIMU</name>
<evidence type="ECO:0000313" key="1">
    <source>
        <dbReference type="EMBL" id="MBX61289.1"/>
    </source>
</evidence>
<protein>
    <submittedName>
        <fullName evidence="1">Uncharacterized protein</fullName>
    </submittedName>
</protein>
<dbReference type="EMBL" id="GGEC01080805">
    <property type="protein sequence ID" value="MBX61289.1"/>
    <property type="molecule type" value="Transcribed_RNA"/>
</dbReference>
<proteinExistence type="predicted"/>
<organism evidence="1">
    <name type="scientific">Rhizophora mucronata</name>
    <name type="common">Asiatic mangrove</name>
    <dbReference type="NCBI Taxonomy" id="61149"/>
    <lineage>
        <taxon>Eukaryota</taxon>
        <taxon>Viridiplantae</taxon>
        <taxon>Streptophyta</taxon>
        <taxon>Embryophyta</taxon>
        <taxon>Tracheophyta</taxon>
        <taxon>Spermatophyta</taxon>
        <taxon>Magnoliopsida</taxon>
        <taxon>eudicotyledons</taxon>
        <taxon>Gunneridae</taxon>
        <taxon>Pentapetalae</taxon>
        <taxon>rosids</taxon>
        <taxon>fabids</taxon>
        <taxon>Malpighiales</taxon>
        <taxon>Rhizophoraceae</taxon>
        <taxon>Rhizophora</taxon>
    </lineage>
</organism>
<accession>A0A2P2Q2Y8</accession>
<reference evidence="1" key="1">
    <citation type="submission" date="2018-02" db="EMBL/GenBank/DDBJ databases">
        <title>Rhizophora mucronata_Transcriptome.</title>
        <authorList>
            <person name="Meera S.P."/>
            <person name="Sreeshan A."/>
            <person name="Augustine A."/>
        </authorList>
    </citation>
    <scope>NUCLEOTIDE SEQUENCE</scope>
    <source>
        <tissue evidence="1">Leaf</tissue>
    </source>
</reference>